<dbReference type="InterPro" id="IPR036259">
    <property type="entry name" value="MFS_trans_sf"/>
</dbReference>
<gene>
    <name evidence="7" type="ORF">SLEP1_g13737</name>
</gene>
<dbReference type="AlphaFoldDB" id="A0AAV5IRI1"/>
<keyword evidence="4 6" id="KW-1133">Transmembrane helix</keyword>
<organism evidence="7 8">
    <name type="scientific">Rubroshorea leprosula</name>
    <dbReference type="NCBI Taxonomy" id="152421"/>
    <lineage>
        <taxon>Eukaryota</taxon>
        <taxon>Viridiplantae</taxon>
        <taxon>Streptophyta</taxon>
        <taxon>Embryophyta</taxon>
        <taxon>Tracheophyta</taxon>
        <taxon>Spermatophyta</taxon>
        <taxon>Magnoliopsida</taxon>
        <taxon>eudicotyledons</taxon>
        <taxon>Gunneridae</taxon>
        <taxon>Pentapetalae</taxon>
        <taxon>rosids</taxon>
        <taxon>malvids</taxon>
        <taxon>Malvales</taxon>
        <taxon>Dipterocarpaceae</taxon>
        <taxon>Rubroshorea</taxon>
    </lineage>
</organism>
<sequence length="97" mass="10557">MTVLQALAMDRHHGSSYKIPAGTVIVVVLISTCIFLAILDLFLLPTSKKLTHWSLTPLQWIGVGHVINVLSMAVSVLVESRTLKIAHAHHLLLELGG</sequence>
<comment type="similarity">
    <text evidence="2">Belongs to the major facilitator superfamily. Proton-dependent oligopeptide transporter (POT/PTR) (TC 2.A.17) family.</text>
</comment>
<keyword evidence="3 6" id="KW-0812">Transmembrane</keyword>
<evidence type="ECO:0000256" key="4">
    <source>
        <dbReference type="ARBA" id="ARBA00022989"/>
    </source>
</evidence>
<dbReference type="GO" id="GO:0016020">
    <property type="term" value="C:membrane"/>
    <property type="evidence" value="ECO:0007669"/>
    <property type="project" value="UniProtKB-SubCell"/>
</dbReference>
<keyword evidence="8" id="KW-1185">Reference proteome</keyword>
<reference evidence="7 8" key="1">
    <citation type="journal article" date="2021" name="Commun. Biol.">
        <title>The genome of Shorea leprosula (Dipterocarpaceae) highlights the ecological relevance of drought in aseasonal tropical rainforests.</title>
        <authorList>
            <person name="Ng K.K.S."/>
            <person name="Kobayashi M.J."/>
            <person name="Fawcett J.A."/>
            <person name="Hatakeyama M."/>
            <person name="Paape T."/>
            <person name="Ng C.H."/>
            <person name="Ang C.C."/>
            <person name="Tnah L.H."/>
            <person name="Lee C.T."/>
            <person name="Nishiyama T."/>
            <person name="Sese J."/>
            <person name="O'Brien M.J."/>
            <person name="Copetti D."/>
            <person name="Mohd Noor M.I."/>
            <person name="Ong R.C."/>
            <person name="Putra M."/>
            <person name="Sireger I.Z."/>
            <person name="Indrioko S."/>
            <person name="Kosugi Y."/>
            <person name="Izuno A."/>
            <person name="Isagi Y."/>
            <person name="Lee S.L."/>
            <person name="Shimizu K.K."/>
        </authorList>
    </citation>
    <scope>NUCLEOTIDE SEQUENCE [LARGE SCALE GENOMIC DNA]</scope>
    <source>
        <strain evidence="7">214</strain>
    </source>
</reference>
<dbReference type="EMBL" id="BPVZ01000016">
    <property type="protein sequence ID" value="GKV01160.1"/>
    <property type="molecule type" value="Genomic_DNA"/>
</dbReference>
<proteinExistence type="inferred from homology"/>
<dbReference type="InterPro" id="IPR000109">
    <property type="entry name" value="POT_fam"/>
</dbReference>
<evidence type="ECO:0000256" key="2">
    <source>
        <dbReference type="ARBA" id="ARBA00005982"/>
    </source>
</evidence>
<name>A0AAV5IRI1_9ROSI</name>
<dbReference type="Gene3D" id="1.20.1250.20">
    <property type="entry name" value="MFS general substrate transporter like domains"/>
    <property type="match status" value="1"/>
</dbReference>
<dbReference type="PANTHER" id="PTHR11654">
    <property type="entry name" value="OLIGOPEPTIDE TRANSPORTER-RELATED"/>
    <property type="match status" value="1"/>
</dbReference>
<feature type="transmembrane region" description="Helical" evidence="6">
    <location>
        <begin position="21"/>
        <end position="45"/>
    </location>
</feature>
<evidence type="ECO:0000313" key="7">
    <source>
        <dbReference type="EMBL" id="GKV01160.1"/>
    </source>
</evidence>
<dbReference type="Proteomes" id="UP001054252">
    <property type="component" value="Unassembled WGS sequence"/>
</dbReference>
<comment type="caution">
    <text evidence="7">The sequence shown here is derived from an EMBL/GenBank/DDBJ whole genome shotgun (WGS) entry which is preliminary data.</text>
</comment>
<protein>
    <submittedName>
        <fullName evidence="7">Uncharacterized protein</fullName>
    </submittedName>
</protein>
<evidence type="ECO:0000256" key="6">
    <source>
        <dbReference type="SAM" id="Phobius"/>
    </source>
</evidence>
<comment type="subcellular location">
    <subcellularLocation>
        <location evidence="1">Membrane</location>
        <topology evidence="1">Multi-pass membrane protein</topology>
    </subcellularLocation>
</comment>
<dbReference type="Pfam" id="PF00854">
    <property type="entry name" value="PTR2"/>
    <property type="match status" value="1"/>
</dbReference>
<keyword evidence="5 6" id="KW-0472">Membrane</keyword>
<evidence type="ECO:0000256" key="3">
    <source>
        <dbReference type="ARBA" id="ARBA00022692"/>
    </source>
</evidence>
<evidence type="ECO:0000256" key="1">
    <source>
        <dbReference type="ARBA" id="ARBA00004141"/>
    </source>
</evidence>
<dbReference type="GO" id="GO:0022857">
    <property type="term" value="F:transmembrane transporter activity"/>
    <property type="evidence" value="ECO:0007669"/>
    <property type="project" value="InterPro"/>
</dbReference>
<feature type="transmembrane region" description="Helical" evidence="6">
    <location>
        <begin position="57"/>
        <end position="78"/>
    </location>
</feature>
<accession>A0AAV5IRI1</accession>
<evidence type="ECO:0000313" key="8">
    <source>
        <dbReference type="Proteomes" id="UP001054252"/>
    </source>
</evidence>
<evidence type="ECO:0000256" key="5">
    <source>
        <dbReference type="ARBA" id="ARBA00023136"/>
    </source>
</evidence>